<evidence type="ECO:0000256" key="6">
    <source>
        <dbReference type="ARBA" id="ARBA00023136"/>
    </source>
</evidence>
<feature type="transmembrane region" description="Helical" evidence="7">
    <location>
        <begin position="20"/>
        <end position="49"/>
    </location>
</feature>
<feature type="transmembrane region" description="Helical" evidence="7">
    <location>
        <begin position="198"/>
        <end position="221"/>
    </location>
</feature>
<evidence type="ECO:0000313" key="8">
    <source>
        <dbReference type="EMBL" id="OGI45262.1"/>
    </source>
</evidence>
<feature type="transmembrane region" description="Helical" evidence="7">
    <location>
        <begin position="61"/>
        <end position="79"/>
    </location>
</feature>
<evidence type="ECO:0008006" key="10">
    <source>
        <dbReference type="Google" id="ProtNLM"/>
    </source>
</evidence>
<comment type="caution">
    <text evidence="8">The sequence shown here is derived from an EMBL/GenBank/DDBJ whole genome shotgun (WGS) entry which is preliminary data.</text>
</comment>
<comment type="similarity">
    <text evidence="2">Belongs to the NrfD family.</text>
</comment>
<proteinExistence type="inferred from homology"/>
<dbReference type="PANTHER" id="PTHR34856:SF2">
    <property type="entry name" value="PROTEIN NRFD"/>
    <property type="match status" value="1"/>
</dbReference>
<evidence type="ECO:0000256" key="7">
    <source>
        <dbReference type="SAM" id="Phobius"/>
    </source>
</evidence>
<evidence type="ECO:0000256" key="3">
    <source>
        <dbReference type="ARBA" id="ARBA00022475"/>
    </source>
</evidence>
<dbReference type="Gene3D" id="1.20.1630.10">
    <property type="entry name" value="Formate dehydrogenase/DMSO reductase domain"/>
    <property type="match status" value="1"/>
</dbReference>
<feature type="transmembrane region" description="Helical" evidence="7">
    <location>
        <begin position="162"/>
        <end position="186"/>
    </location>
</feature>
<keyword evidence="5 7" id="KW-1133">Transmembrane helix</keyword>
<evidence type="ECO:0000256" key="2">
    <source>
        <dbReference type="ARBA" id="ARBA00008929"/>
    </source>
</evidence>
<feature type="transmembrane region" description="Helical" evidence="7">
    <location>
        <begin position="310"/>
        <end position="334"/>
    </location>
</feature>
<accession>A0A1F6TJG8</accession>
<dbReference type="Proteomes" id="UP000179344">
    <property type="component" value="Unassembled WGS sequence"/>
</dbReference>
<organism evidence="8 9">
    <name type="scientific">Candidatus Muproteobacteria bacterium RBG_16_65_31</name>
    <dbReference type="NCBI Taxonomy" id="1817759"/>
    <lineage>
        <taxon>Bacteria</taxon>
        <taxon>Pseudomonadati</taxon>
        <taxon>Pseudomonadota</taxon>
        <taxon>Candidatus Muproteobacteria</taxon>
    </lineage>
</organism>
<dbReference type="InterPro" id="IPR005614">
    <property type="entry name" value="NrfD-like"/>
</dbReference>
<evidence type="ECO:0000256" key="5">
    <source>
        <dbReference type="ARBA" id="ARBA00022989"/>
    </source>
</evidence>
<dbReference type="GO" id="GO:0005886">
    <property type="term" value="C:plasma membrane"/>
    <property type="evidence" value="ECO:0007669"/>
    <property type="project" value="UniProtKB-SubCell"/>
</dbReference>
<feature type="transmembrane region" description="Helical" evidence="7">
    <location>
        <begin position="359"/>
        <end position="380"/>
    </location>
</feature>
<feature type="transmembrane region" description="Helical" evidence="7">
    <location>
        <begin position="241"/>
        <end position="262"/>
    </location>
</feature>
<feature type="transmembrane region" description="Helical" evidence="7">
    <location>
        <begin position="99"/>
        <end position="119"/>
    </location>
</feature>
<dbReference type="Pfam" id="PF03916">
    <property type="entry name" value="NrfD"/>
    <property type="match status" value="1"/>
</dbReference>
<evidence type="ECO:0000256" key="1">
    <source>
        <dbReference type="ARBA" id="ARBA00004651"/>
    </source>
</evidence>
<evidence type="ECO:0000313" key="9">
    <source>
        <dbReference type="Proteomes" id="UP000179344"/>
    </source>
</evidence>
<reference evidence="8 9" key="1">
    <citation type="journal article" date="2016" name="Nat. Commun.">
        <title>Thousands of microbial genomes shed light on interconnected biogeochemical processes in an aquifer system.</title>
        <authorList>
            <person name="Anantharaman K."/>
            <person name="Brown C.T."/>
            <person name="Hug L.A."/>
            <person name="Sharon I."/>
            <person name="Castelle C.J."/>
            <person name="Probst A.J."/>
            <person name="Thomas B.C."/>
            <person name="Singh A."/>
            <person name="Wilkins M.J."/>
            <person name="Karaoz U."/>
            <person name="Brodie E.L."/>
            <person name="Williams K.H."/>
            <person name="Hubbard S.S."/>
            <person name="Banfield J.F."/>
        </authorList>
    </citation>
    <scope>NUCLEOTIDE SEQUENCE [LARGE SCALE GENOMIC DNA]</scope>
</reference>
<protein>
    <recommendedName>
        <fullName evidence="10">Polysulfide reductase</fullName>
    </recommendedName>
</protein>
<keyword evidence="4 7" id="KW-0812">Transmembrane</keyword>
<dbReference type="PANTHER" id="PTHR34856">
    <property type="entry name" value="PROTEIN NRFD"/>
    <property type="match status" value="1"/>
</dbReference>
<dbReference type="InterPro" id="IPR052049">
    <property type="entry name" value="Electron_transfer_protein"/>
</dbReference>
<keyword evidence="6 7" id="KW-0472">Membrane</keyword>
<keyword evidence="3" id="KW-1003">Cell membrane</keyword>
<feature type="transmembrane region" description="Helical" evidence="7">
    <location>
        <begin position="283"/>
        <end position="304"/>
    </location>
</feature>
<dbReference type="AlphaFoldDB" id="A0A1F6TJG8"/>
<comment type="subcellular location">
    <subcellularLocation>
        <location evidence="1">Cell membrane</location>
        <topology evidence="1">Multi-pass membrane protein</topology>
    </subcellularLocation>
</comment>
<dbReference type="EMBL" id="MFST01000009">
    <property type="protein sequence ID" value="OGI45262.1"/>
    <property type="molecule type" value="Genomic_DNA"/>
</dbReference>
<evidence type="ECO:0000256" key="4">
    <source>
        <dbReference type="ARBA" id="ARBA00022692"/>
    </source>
</evidence>
<sequence length="390" mass="42661">MDALFHAAPYIGYVYPNETVVPWGILIVVYPYLTGLVAGAFVVSAFYHVFGLEQFRPVARFALLTALALMVFVPLPLLLHLGRPERAFNAMLTPHWTSAFAAFSYAASFYVFILMLEIWFAFRADVVRYAQAALGPRRAFYYALALGSLDVSENALRHDRAWAHGLAIVGVAAAMLLHGYVGFVFGSLKSREWWGSDLMPVIFLLSAAVSGIALLIVLYVIACGVRRETPDDGALQGLTRALWGFLIAVVVMEVLEFVTLLYKSREGIETVMELLAGPIRTTLLLQAIGSAIPLAVLTALVASGTRGRRLVLWLSACSVLIVLAVFAMRWNVVIGGQELSKTMKGLVTYQLPFWGREGLLAVSLILAAPLALLAVLVRLFPPWETRAGSV</sequence>
<name>A0A1F6TJG8_9PROT</name>
<gene>
    <name evidence="8" type="ORF">A2V92_06600</name>
</gene>